<accession>A0A857J3G9</accession>
<keyword evidence="2" id="KW-0238">DNA-binding</keyword>
<dbReference type="PANTHER" id="PTHR43537">
    <property type="entry name" value="TRANSCRIPTIONAL REGULATOR, GNTR FAMILY"/>
    <property type="match status" value="1"/>
</dbReference>
<dbReference type="Pfam" id="PF00392">
    <property type="entry name" value="GntR"/>
    <property type="match status" value="1"/>
</dbReference>
<proteinExistence type="predicted"/>
<evidence type="ECO:0000259" key="5">
    <source>
        <dbReference type="PROSITE" id="PS50949"/>
    </source>
</evidence>
<dbReference type="PANTHER" id="PTHR43537:SF5">
    <property type="entry name" value="UXU OPERON TRANSCRIPTIONAL REGULATOR"/>
    <property type="match status" value="1"/>
</dbReference>
<dbReference type="EMBL" id="CP047650">
    <property type="protein sequence ID" value="QHI97793.1"/>
    <property type="molecule type" value="Genomic_DNA"/>
</dbReference>
<feature type="region of interest" description="Disordered" evidence="4">
    <location>
        <begin position="1"/>
        <end position="21"/>
    </location>
</feature>
<dbReference type="InterPro" id="IPR036388">
    <property type="entry name" value="WH-like_DNA-bd_sf"/>
</dbReference>
<dbReference type="PROSITE" id="PS50949">
    <property type="entry name" value="HTH_GNTR"/>
    <property type="match status" value="1"/>
</dbReference>
<evidence type="ECO:0000256" key="2">
    <source>
        <dbReference type="ARBA" id="ARBA00023125"/>
    </source>
</evidence>
<dbReference type="InterPro" id="IPR000524">
    <property type="entry name" value="Tscrpt_reg_HTH_GntR"/>
</dbReference>
<dbReference type="CDD" id="cd07377">
    <property type="entry name" value="WHTH_GntR"/>
    <property type="match status" value="1"/>
</dbReference>
<evidence type="ECO:0000256" key="3">
    <source>
        <dbReference type="ARBA" id="ARBA00023163"/>
    </source>
</evidence>
<dbReference type="KEGG" id="xyk:GT347_07180"/>
<keyword evidence="7" id="KW-1185">Reference proteome</keyword>
<reference evidence="6 7" key="1">
    <citation type="submission" date="2020-01" db="EMBL/GenBank/DDBJ databases">
        <title>Genome sequencing of strain KACC 21265.</title>
        <authorList>
            <person name="Heo J."/>
            <person name="Kim S.-J."/>
            <person name="Kim J.-S."/>
            <person name="Hong S.-B."/>
            <person name="Kwon S.-W."/>
        </authorList>
    </citation>
    <scope>NUCLEOTIDE SEQUENCE [LARGE SCALE GENOMIC DNA]</scope>
    <source>
        <strain evidence="6 7">KACC 21265</strain>
    </source>
</reference>
<name>A0A857J3G9_9BURK</name>
<evidence type="ECO:0000256" key="1">
    <source>
        <dbReference type="ARBA" id="ARBA00023015"/>
    </source>
</evidence>
<dbReference type="Pfam" id="PF07729">
    <property type="entry name" value="FCD"/>
    <property type="match status" value="1"/>
</dbReference>
<evidence type="ECO:0000313" key="7">
    <source>
        <dbReference type="Proteomes" id="UP000464787"/>
    </source>
</evidence>
<dbReference type="SUPFAM" id="SSF48008">
    <property type="entry name" value="GntR ligand-binding domain-like"/>
    <property type="match status" value="1"/>
</dbReference>
<protein>
    <submittedName>
        <fullName evidence="6">FCD domain-containing protein</fullName>
    </submittedName>
</protein>
<dbReference type="AlphaFoldDB" id="A0A857J3G9"/>
<organism evidence="6 7">
    <name type="scientific">Xylophilus rhododendri</name>
    <dbReference type="NCBI Taxonomy" id="2697032"/>
    <lineage>
        <taxon>Bacteria</taxon>
        <taxon>Pseudomonadati</taxon>
        <taxon>Pseudomonadota</taxon>
        <taxon>Betaproteobacteria</taxon>
        <taxon>Burkholderiales</taxon>
        <taxon>Xylophilus</taxon>
    </lineage>
</organism>
<evidence type="ECO:0000256" key="4">
    <source>
        <dbReference type="SAM" id="MobiDB-lite"/>
    </source>
</evidence>
<keyword evidence="1" id="KW-0805">Transcription regulation</keyword>
<dbReference type="Proteomes" id="UP000464787">
    <property type="component" value="Chromosome"/>
</dbReference>
<dbReference type="InterPro" id="IPR036390">
    <property type="entry name" value="WH_DNA-bd_sf"/>
</dbReference>
<feature type="domain" description="HTH gntR-type" evidence="5">
    <location>
        <begin position="23"/>
        <end position="91"/>
    </location>
</feature>
<dbReference type="SMART" id="SM00345">
    <property type="entry name" value="HTH_GNTR"/>
    <property type="match status" value="1"/>
</dbReference>
<dbReference type="SMART" id="SM00895">
    <property type="entry name" value="FCD"/>
    <property type="match status" value="1"/>
</dbReference>
<dbReference type="Gene3D" id="1.10.10.10">
    <property type="entry name" value="Winged helix-like DNA-binding domain superfamily/Winged helix DNA-binding domain"/>
    <property type="match status" value="1"/>
</dbReference>
<dbReference type="GO" id="GO:0003700">
    <property type="term" value="F:DNA-binding transcription factor activity"/>
    <property type="evidence" value="ECO:0007669"/>
    <property type="project" value="InterPro"/>
</dbReference>
<dbReference type="PRINTS" id="PR00035">
    <property type="entry name" value="HTHGNTR"/>
</dbReference>
<sequence length="245" mass="26703">MPAQSKAADSPSTPLAGHRTEVDRSYRGLANQVLELIAAGEFKSGDRLPAERALAERFKVSRTSVREAIIALEVNGTVEVRGGSGIYVCPPNVRLASFEFAQGPGPIEALRARALIESEVAAQAAADRKDGDLDAIFATIADMRDHMQDKAGNEAADREFHLAIAGATGNKVLVQAVAAIWDGSRSSQLWTRMEQHFSSLEMRSASLADHQRIFDGILARDPDQARAAMRGHLERVIREFTQAWR</sequence>
<evidence type="ECO:0000313" key="6">
    <source>
        <dbReference type="EMBL" id="QHI97793.1"/>
    </source>
</evidence>
<keyword evidence="3" id="KW-0804">Transcription</keyword>
<dbReference type="SUPFAM" id="SSF46785">
    <property type="entry name" value="Winged helix' DNA-binding domain"/>
    <property type="match status" value="1"/>
</dbReference>
<dbReference type="GO" id="GO:0003677">
    <property type="term" value="F:DNA binding"/>
    <property type="evidence" value="ECO:0007669"/>
    <property type="project" value="UniProtKB-KW"/>
</dbReference>
<dbReference type="InterPro" id="IPR011711">
    <property type="entry name" value="GntR_C"/>
</dbReference>
<dbReference type="InterPro" id="IPR008920">
    <property type="entry name" value="TF_FadR/GntR_C"/>
</dbReference>
<dbReference type="Gene3D" id="1.20.120.530">
    <property type="entry name" value="GntR ligand-binding domain-like"/>
    <property type="match status" value="1"/>
</dbReference>
<dbReference type="RefSeq" id="WP_160551310.1">
    <property type="nucleotide sequence ID" value="NZ_CP047650.1"/>
</dbReference>
<gene>
    <name evidence="6" type="ORF">GT347_07180</name>
</gene>